<reference evidence="2 4" key="1">
    <citation type="journal article" date="2019" name="Sci. Rep.">
        <title>Orb-weaving spider Araneus ventricosus genome elucidates the spidroin gene catalogue.</title>
        <authorList>
            <person name="Kono N."/>
            <person name="Nakamura H."/>
            <person name="Ohtoshi R."/>
            <person name="Moran D.A.P."/>
            <person name="Shinohara A."/>
            <person name="Yoshida Y."/>
            <person name="Fujiwara M."/>
            <person name="Mori M."/>
            <person name="Tomita M."/>
            <person name="Arakawa K."/>
        </authorList>
    </citation>
    <scope>NUCLEOTIDE SEQUENCE [LARGE SCALE GENOMIC DNA]</scope>
</reference>
<feature type="non-terminal residue" evidence="2">
    <location>
        <position position="1"/>
    </location>
</feature>
<evidence type="ECO:0000313" key="4">
    <source>
        <dbReference type="Proteomes" id="UP000499080"/>
    </source>
</evidence>
<sequence>VLVGLSFLTPLAAVTVPLAIGGGVASAMGGGVVVGTTGTEMVLVKNRLEKVKTLIEEEKERFSSMAHWFIHPEELENAINSLVDYDILKEVAPEVQKFCAESDHENKTDDEFKNEFKQMLKNCIGKMNEGNKLTAEYGKELAPVVMTFVFVVCLMKDHNRIVLDCVMITQRLALGLMSVLDIGVLAGSLIGKLAAKGVASAIAKFAVAEIFTCFGIIIDVLNVVVSSIDLHKRPDTVHTKQIKEVADKFEKVFLFIEGVYNETKKYKSPSDETQWITVIVSQAPGDADRTDLKMAVKKYLTEEGWRKMKIRRLETRGNNWLVKMPEIHSQMLLQQTHINIKGKDCAVTQ</sequence>
<accession>A0A4Y2H214</accession>
<protein>
    <submittedName>
        <fullName evidence="2">Uncharacterized protein</fullName>
    </submittedName>
</protein>
<keyword evidence="1" id="KW-1133">Transmembrane helix</keyword>
<keyword evidence="1" id="KW-0472">Membrane</keyword>
<dbReference type="Proteomes" id="UP000499080">
    <property type="component" value="Unassembled WGS sequence"/>
</dbReference>
<dbReference type="AlphaFoldDB" id="A0A4Y2H214"/>
<keyword evidence="1" id="KW-0812">Transmembrane</keyword>
<dbReference type="OrthoDB" id="6429395at2759"/>
<evidence type="ECO:0000313" key="2">
    <source>
        <dbReference type="EMBL" id="GBM59219.1"/>
    </source>
</evidence>
<feature type="transmembrane region" description="Helical" evidence="1">
    <location>
        <begin position="202"/>
        <end position="225"/>
    </location>
</feature>
<dbReference type="EMBL" id="BGPR01101321">
    <property type="protein sequence ID" value="GBM59283.1"/>
    <property type="molecule type" value="Genomic_DNA"/>
</dbReference>
<organism evidence="2 4">
    <name type="scientific">Araneus ventricosus</name>
    <name type="common">Orbweaver spider</name>
    <name type="synonym">Epeira ventricosa</name>
    <dbReference type="NCBI Taxonomy" id="182803"/>
    <lineage>
        <taxon>Eukaryota</taxon>
        <taxon>Metazoa</taxon>
        <taxon>Ecdysozoa</taxon>
        <taxon>Arthropoda</taxon>
        <taxon>Chelicerata</taxon>
        <taxon>Arachnida</taxon>
        <taxon>Araneae</taxon>
        <taxon>Araneomorphae</taxon>
        <taxon>Entelegynae</taxon>
        <taxon>Araneoidea</taxon>
        <taxon>Araneidae</taxon>
        <taxon>Araneus</taxon>
    </lineage>
</organism>
<feature type="transmembrane region" description="Helical" evidence="1">
    <location>
        <begin position="171"/>
        <end position="190"/>
    </location>
</feature>
<name>A0A4Y2H214_ARAVE</name>
<evidence type="ECO:0000256" key="1">
    <source>
        <dbReference type="SAM" id="Phobius"/>
    </source>
</evidence>
<proteinExistence type="predicted"/>
<gene>
    <name evidence="3" type="ORF">AVEN_163538_1</name>
    <name evidence="2" type="ORF">AVEN_195149_1</name>
</gene>
<dbReference type="EMBL" id="BGPR01101305">
    <property type="protein sequence ID" value="GBM59219.1"/>
    <property type="molecule type" value="Genomic_DNA"/>
</dbReference>
<evidence type="ECO:0000313" key="3">
    <source>
        <dbReference type="EMBL" id="GBM59283.1"/>
    </source>
</evidence>
<comment type="caution">
    <text evidence="2">The sequence shown here is derived from an EMBL/GenBank/DDBJ whole genome shotgun (WGS) entry which is preliminary data.</text>
</comment>
<keyword evidence="4" id="KW-1185">Reference proteome</keyword>